<dbReference type="PANTHER" id="PTHR36848:SF2">
    <property type="entry name" value="SECRETED PROTEIN"/>
    <property type="match status" value="1"/>
</dbReference>
<dbReference type="InterPro" id="IPR053161">
    <property type="entry name" value="Ulvan_degrading_GH"/>
</dbReference>
<gene>
    <name evidence="1" type="ORF">BWX89_00429</name>
</gene>
<dbReference type="SUPFAM" id="SSF49785">
    <property type="entry name" value="Galactose-binding domain-like"/>
    <property type="match status" value="1"/>
</dbReference>
<dbReference type="Proteomes" id="UP000485562">
    <property type="component" value="Unassembled WGS sequence"/>
</dbReference>
<reference evidence="1" key="1">
    <citation type="submission" date="2017-02" db="EMBL/GenBank/DDBJ databases">
        <title>Delving into the versatile metabolic prowess of the omnipresent phylum Bacteroidetes.</title>
        <authorList>
            <person name="Nobu M.K."/>
            <person name="Mei R."/>
            <person name="Narihiro T."/>
            <person name="Kuroda K."/>
            <person name="Liu W.-T."/>
        </authorList>
    </citation>
    <scope>NUCLEOTIDE SEQUENCE</scope>
    <source>
        <strain evidence="1">ADurb.Bin131</strain>
    </source>
</reference>
<dbReference type="EMBL" id="MWDQ01000034">
    <property type="protein sequence ID" value="OQB74665.1"/>
    <property type="molecule type" value="Genomic_DNA"/>
</dbReference>
<proteinExistence type="predicted"/>
<evidence type="ECO:0000313" key="1">
    <source>
        <dbReference type="EMBL" id="OQB74665.1"/>
    </source>
</evidence>
<comment type="caution">
    <text evidence="1">The sequence shown here is derived from an EMBL/GenBank/DDBJ whole genome shotgun (WGS) entry which is preliminary data.</text>
</comment>
<accession>A0A1V6CCQ7</accession>
<organism evidence="1">
    <name type="scientific">candidate division TA06 bacterium ADurb.Bin131</name>
    <dbReference type="NCBI Taxonomy" id="1852827"/>
    <lineage>
        <taxon>Bacteria</taxon>
        <taxon>Bacteria division TA06</taxon>
    </lineage>
</organism>
<dbReference type="AlphaFoldDB" id="A0A1V6CCQ7"/>
<dbReference type="Pfam" id="PF17132">
    <property type="entry name" value="Glyco_hydro_106"/>
    <property type="match status" value="1"/>
</dbReference>
<dbReference type="PANTHER" id="PTHR36848">
    <property type="entry name" value="DNA-BINDING PROTEIN (PUTATIVE SECRETED PROTEIN)-RELATED"/>
    <property type="match status" value="1"/>
</dbReference>
<name>A0A1V6CCQ7_UNCT6</name>
<evidence type="ECO:0008006" key="2">
    <source>
        <dbReference type="Google" id="ProtNLM"/>
    </source>
</evidence>
<protein>
    <recommendedName>
        <fullName evidence="2">Glycosyl hydrolases family 2, sugar binding domain</fullName>
    </recommendedName>
</protein>
<sequence length="854" mass="98152">MLKKNFFKQFNCDSKKYMPVAAWALNDNLDNKKISNQIKSFHKLGYGGVMIIPWGGLPNRFMDDAWMNSVECIVKEANASDLEVWIWDDWCFPSGFGGGFVGKEKKFRAKRLKIFIDIVFEEGENICLNIPVNTLSAAYFNIDKFNNVSGPIHNIDTQYGDFITLTAKGRQRVVVVGWEYISAMEHTVRSHSRYLYPEPCDIYSNDDRDAWSVDMLNPDATSLFINLVHEKYFERLKDFFGTTIKGFFYDEPHLPSFLPWSDGLAERFFEKKGYSIFEYLVPIIVKKTIYDVMFNQIEDEQTKKVRSDYVDVWTDMVKENFYGKIHSWCKIHGVVCTGHHTGDESLSDIVSRSGMFFKIMDESDMPGVDAVFRQIEPDRFNDASRLAGSVRHTKNIPLAMSESLAVMGHSVYPDFIRFVSDYQIVRGINKFFYKLSNYNPEKSWYFHPPELSEANPLIRNYGKKVFQRISQICQIASNGISGPKVCVYIPHYNYYIGEGHEIALVIESIAKKLIYNQIEFDYIWEENLALSSVYNGEVIINSDVCYKCLIIPEKSILSDYEIDLLRNLAEKGANIILPEVFVLHGNNVIYSSSPDEIISLIREKIKAYLISIKPGDVPISILTRVYGNYQFFMLLNESSKHIACSVAFKNKGDIYFFEQNSGCLLPVGRNNISFDFEPSETKVVILSLTLSEKIKTKAIKNEIKPDNWKLILPSGTTLFLREPFPSWNNLGYQGYSGFMTYYAEFVCKRNIKKAILTLGRLCYAATVFIDNKKVDDIIFTPFMTMVNNLAEGRHLLKIKVINTPANNICGDEKKLKMLEKKGFLNGTYAPIYLSIDRQKLESGLFGHVRIYPIF</sequence>
<dbReference type="Gene3D" id="2.60.120.260">
    <property type="entry name" value="Galactose-binding domain-like"/>
    <property type="match status" value="1"/>
</dbReference>
<dbReference type="InterPro" id="IPR008979">
    <property type="entry name" value="Galactose-bd-like_sf"/>
</dbReference>